<proteinExistence type="predicted"/>
<evidence type="ECO:0000313" key="2">
    <source>
        <dbReference type="Proteomes" id="UP000002402"/>
    </source>
</evidence>
<dbReference type="KEGG" id="mxa:MXAN_6054"/>
<name>Q1CZI4_MYXXD</name>
<dbReference type="InterPro" id="IPR037165">
    <property type="entry name" value="AldOxase/xan_DH_Mopterin-bd_sf"/>
</dbReference>
<keyword evidence="2" id="KW-1185">Reference proteome</keyword>
<dbReference type="Proteomes" id="UP000002402">
    <property type="component" value="Chromosome"/>
</dbReference>
<dbReference type="GO" id="GO:0016491">
    <property type="term" value="F:oxidoreductase activity"/>
    <property type="evidence" value="ECO:0007669"/>
    <property type="project" value="InterPro"/>
</dbReference>
<evidence type="ECO:0000313" key="1">
    <source>
        <dbReference type="EMBL" id="ABF91974.1"/>
    </source>
</evidence>
<accession>Q1CZI4</accession>
<dbReference type="SUPFAM" id="SSF56003">
    <property type="entry name" value="Molybdenum cofactor-binding domain"/>
    <property type="match status" value="1"/>
</dbReference>
<sequence>MGQVRRMYGAEQWLTTARLCRACGGPAEGEASQGPTSAALANALFDATGARPRELPLIPERLAAALQTR</sequence>
<dbReference type="EnsemblBacteria" id="ABF91974">
    <property type="protein sequence ID" value="ABF91974"/>
    <property type="gene ID" value="MXAN_6054"/>
</dbReference>
<reference evidence="1 2" key="1">
    <citation type="journal article" date="2006" name="Proc. Natl. Acad. Sci. U.S.A.">
        <title>Evolution of sensory complexity recorded in a myxobacterial genome.</title>
        <authorList>
            <person name="Goldman B.S."/>
            <person name="Nierman W.C."/>
            <person name="Kaiser D."/>
            <person name="Slater S.C."/>
            <person name="Durkin A.S."/>
            <person name="Eisen J.A."/>
            <person name="Ronning C.M."/>
            <person name="Barbazuk W.B."/>
            <person name="Blanchard M."/>
            <person name="Field C."/>
            <person name="Halling C."/>
            <person name="Hinkle G."/>
            <person name="Iartchuk O."/>
            <person name="Kim H.S."/>
            <person name="Mackenzie C."/>
            <person name="Madupu R."/>
            <person name="Miller N."/>
            <person name="Shvartsbeyn A."/>
            <person name="Sullivan S.A."/>
            <person name="Vaudin M."/>
            <person name="Wiegand R."/>
            <person name="Kaplan H.B."/>
        </authorList>
    </citation>
    <scope>NUCLEOTIDE SEQUENCE [LARGE SCALE GENOMIC DNA]</scope>
    <source>
        <strain evidence="2">DK1622</strain>
    </source>
</reference>
<dbReference type="EMBL" id="CP000113">
    <property type="protein sequence ID" value="ABF91974.1"/>
    <property type="molecule type" value="Genomic_DNA"/>
</dbReference>
<dbReference type="AlphaFoldDB" id="Q1CZI4"/>
<dbReference type="eggNOG" id="COG1529">
    <property type="taxonomic scope" value="Bacteria"/>
</dbReference>
<gene>
    <name evidence="1" type="ordered locus">MXAN_6054</name>
</gene>
<organism evidence="1 2">
    <name type="scientific">Myxococcus xanthus (strain DK1622)</name>
    <dbReference type="NCBI Taxonomy" id="246197"/>
    <lineage>
        <taxon>Bacteria</taxon>
        <taxon>Pseudomonadati</taxon>
        <taxon>Myxococcota</taxon>
        <taxon>Myxococcia</taxon>
        <taxon>Myxococcales</taxon>
        <taxon>Cystobacterineae</taxon>
        <taxon>Myxococcaceae</taxon>
        <taxon>Myxococcus</taxon>
    </lineage>
</organism>
<dbReference type="STRING" id="246197.MXAN_6054"/>
<protein>
    <submittedName>
        <fullName evidence="1">Conserved domain protein</fullName>
    </submittedName>
</protein>
<dbReference type="Gene3D" id="3.30.365.10">
    <property type="entry name" value="Aldehyde oxidase/xanthine dehydrogenase, molybdopterin binding domain"/>
    <property type="match status" value="1"/>
</dbReference>
<dbReference type="HOGENOM" id="CLU_2771573_0_0_7"/>